<dbReference type="GO" id="GO:0008270">
    <property type="term" value="F:zinc ion binding"/>
    <property type="evidence" value="ECO:0007669"/>
    <property type="project" value="InterPro"/>
</dbReference>
<feature type="region of interest" description="Disordered" evidence="14">
    <location>
        <begin position="30"/>
        <end position="254"/>
    </location>
</feature>
<dbReference type="Pfam" id="PF00754">
    <property type="entry name" value="F5_F8_type_C"/>
    <property type="match status" value="1"/>
</dbReference>
<dbReference type="InterPro" id="IPR000421">
    <property type="entry name" value="FA58C"/>
</dbReference>
<dbReference type="SUPFAM" id="SSF49464">
    <property type="entry name" value="Carboxypeptidase regulatory domain-like"/>
    <property type="match status" value="1"/>
</dbReference>
<feature type="compositionally biased region" description="Pro residues" evidence="14">
    <location>
        <begin position="390"/>
        <end position="413"/>
    </location>
</feature>
<dbReference type="Pfam" id="PF00246">
    <property type="entry name" value="Peptidase_M14"/>
    <property type="match status" value="1"/>
</dbReference>
<dbReference type="SUPFAM" id="SSF53187">
    <property type="entry name" value="Zn-dependent exopeptidases"/>
    <property type="match status" value="1"/>
</dbReference>
<evidence type="ECO:0000256" key="14">
    <source>
        <dbReference type="SAM" id="MobiDB-lite"/>
    </source>
</evidence>
<dbReference type="InterPro" id="IPR008969">
    <property type="entry name" value="CarboxyPept-like_regulatory"/>
</dbReference>
<keyword evidence="9" id="KW-0804">Transcription</keyword>
<feature type="compositionally biased region" description="Basic residues" evidence="14">
    <location>
        <begin position="153"/>
        <end position="164"/>
    </location>
</feature>
<feature type="compositionally biased region" description="Pro residues" evidence="14">
    <location>
        <begin position="102"/>
        <end position="120"/>
    </location>
</feature>
<evidence type="ECO:0000256" key="5">
    <source>
        <dbReference type="ARBA" id="ARBA00022729"/>
    </source>
</evidence>
<feature type="compositionally biased region" description="Basic and acidic residues" evidence="14">
    <location>
        <begin position="557"/>
        <end position="599"/>
    </location>
</feature>
<keyword evidence="6" id="KW-0112">Calmodulin-binding</keyword>
<evidence type="ECO:0000256" key="3">
    <source>
        <dbReference type="ARBA" id="ARBA00022491"/>
    </source>
</evidence>
<evidence type="ECO:0000256" key="4">
    <source>
        <dbReference type="ARBA" id="ARBA00022525"/>
    </source>
</evidence>
<keyword evidence="10" id="KW-0325">Glycoprotein</keyword>
<protein>
    <recommendedName>
        <fullName evidence="11">Adipocyte enhancer-binding protein 1</fullName>
    </recommendedName>
    <alternativeName>
        <fullName evidence="12">Aortic carboxypeptidase-like protein</fullName>
    </alternativeName>
</protein>
<evidence type="ECO:0000256" key="10">
    <source>
        <dbReference type="ARBA" id="ARBA00023180"/>
    </source>
</evidence>
<gene>
    <name evidence="17" type="ORF">QTO34_004270</name>
</gene>
<reference evidence="17" key="1">
    <citation type="submission" date="2023-06" db="EMBL/GenBank/DDBJ databases">
        <title>Reference genome for the Northern bat (Eptesicus nilssonii), a most northern bat species.</title>
        <authorList>
            <person name="Laine V.N."/>
            <person name="Pulliainen A.T."/>
            <person name="Lilley T.M."/>
        </authorList>
    </citation>
    <scope>NUCLEOTIDE SEQUENCE</scope>
    <source>
        <strain evidence="17">BLF_Eptnil</strain>
        <tissue evidence="17">Kidney</tissue>
    </source>
</reference>
<dbReference type="Gene3D" id="2.60.120.260">
    <property type="entry name" value="Galactose-binding domain-like"/>
    <property type="match status" value="1"/>
</dbReference>
<feature type="compositionally biased region" description="Basic and acidic residues" evidence="14">
    <location>
        <begin position="483"/>
        <end position="495"/>
    </location>
</feature>
<dbReference type="PROSITE" id="PS00132">
    <property type="entry name" value="CARBOXYPEPT_ZN_1"/>
    <property type="match status" value="1"/>
</dbReference>
<dbReference type="GO" id="GO:0006518">
    <property type="term" value="P:peptide metabolic process"/>
    <property type="evidence" value="ECO:0007669"/>
    <property type="project" value="TreeGrafter"/>
</dbReference>
<dbReference type="GO" id="GO:0005615">
    <property type="term" value="C:extracellular space"/>
    <property type="evidence" value="ECO:0007669"/>
    <property type="project" value="TreeGrafter"/>
</dbReference>
<feature type="compositionally biased region" description="Basic residues" evidence="14">
    <location>
        <begin position="357"/>
        <end position="386"/>
    </location>
</feature>
<evidence type="ECO:0000256" key="12">
    <source>
        <dbReference type="ARBA" id="ARBA00079261"/>
    </source>
</evidence>
<dbReference type="PANTHER" id="PTHR11532">
    <property type="entry name" value="PROTEASE M14 CARBOXYPEPTIDASE"/>
    <property type="match status" value="1"/>
</dbReference>
<dbReference type="Gene3D" id="2.60.40.1120">
    <property type="entry name" value="Carboxypeptidase-like, regulatory domain"/>
    <property type="match status" value="1"/>
</dbReference>
<feature type="compositionally biased region" description="Low complexity" evidence="14">
    <location>
        <begin position="165"/>
        <end position="195"/>
    </location>
</feature>
<keyword evidence="4" id="KW-0964">Secreted</keyword>
<dbReference type="SMART" id="SM00631">
    <property type="entry name" value="Zn_pept"/>
    <property type="match status" value="1"/>
</dbReference>
<evidence type="ECO:0000259" key="15">
    <source>
        <dbReference type="PROSITE" id="PS50022"/>
    </source>
</evidence>
<dbReference type="InterPro" id="IPR057246">
    <property type="entry name" value="CARBOXYPEPT_ZN_1"/>
</dbReference>
<dbReference type="SUPFAM" id="SSF49785">
    <property type="entry name" value="Galactose-binding domain-like"/>
    <property type="match status" value="1"/>
</dbReference>
<keyword evidence="8" id="KW-0238">DNA-binding</keyword>
<feature type="region of interest" description="Disordered" evidence="14">
    <location>
        <begin position="293"/>
        <end position="599"/>
    </location>
</feature>
<dbReference type="GO" id="GO:0000977">
    <property type="term" value="F:RNA polymerase II transcription regulatory region sequence-specific DNA binding"/>
    <property type="evidence" value="ECO:0007669"/>
    <property type="project" value="UniProtKB-ARBA"/>
</dbReference>
<evidence type="ECO:0000256" key="6">
    <source>
        <dbReference type="ARBA" id="ARBA00022860"/>
    </source>
</evidence>
<dbReference type="PROSITE" id="PS50022">
    <property type="entry name" value="FA58C_3"/>
    <property type="match status" value="1"/>
</dbReference>
<evidence type="ECO:0000256" key="7">
    <source>
        <dbReference type="ARBA" id="ARBA00023015"/>
    </source>
</evidence>
<evidence type="ECO:0000313" key="17">
    <source>
        <dbReference type="EMBL" id="KAK1334704.1"/>
    </source>
</evidence>
<keyword evidence="7" id="KW-0805">Transcription regulation</keyword>
<keyword evidence="3" id="KW-0678">Repressor</keyword>
<dbReference type="InterPro" id="IPR000834">
    <property type="entry name" value="Peptidase_M14"/>
</dbReference>
<dbReference type="CDD" id="cd00057">
    <property type="entry name" value="FA58C"/>
    <property type="match status" value="1"/>
</dbReference>
<feature type="compositionally biased region" description="Pro residues" evidence="14">
    <location>
        <begin position="196"/>
        <end position="208"/>
    </location>
</feature>
<dbReference type="PROSITE" id="PS01286">
    <property type="entry name" value="FA58C_2"/>
    <property type="match status" value="1"/>
</dbReference>
<dbReference type="GO" id="GO:0005516">
    <property type="term" value="F:calmodulin binding"/>
    <property type="evidence" value="ECO:0007669"/>
    <property type="project" value="UniProtKB-KW"/>
</dbReference>
<evidence type="ECO:0000256" key="1">
    <source>
        <dbReference type="ARBA" id="ARBA00004613"/>
    </source>
</evidence>
<evidence type="ECO:0000256" key="11">
    <source>
        <dbReference type="ARBA" id="ARBA00074638"/>
    </source>
</evidence>
<evidence type="ECO:0000256" key="13">
    <source>
        <dbReference type="PROSITE-ProRule" id="PRU01379"/>
    </source>
</evidence>
<evidence type="ECO:0000256" key="2">
    <source>
        <dbReference type="ARBA" id="ARBA00005988"/>
    </source>
</evidence>
<feature type="compositionally biased region" description="Basic and acidic residues" evidence="14">
    <location>
        <begin position="45"/>
        <end position="54"/>
    </location>
</feature>
<keyword evidence="18" id="KW-1185">Reference proteome</keyword>
<comment type="similarity">
    <text evidence="2 13">Belongs to the peptidase M14 family.</text>
</comment>
<evidence type="ECO:0000256" key="8">
    <source>
        <dbReference type="ARBA" id="ARBA00023125"/>
    </source>
</evidence>
<keyword evidence="5" id="KW-0732">Signal</keyword>
<dbReference type="GO" id="GO:0004181">
    <property type="term" value="F:metallocarboxypeptidase activity"/>
    <property type="evidence" value="ECO:0007669"/>
    <property type="project" value="InterPro"/>
</dbReference>
<dbReference type="SMART" id="SM00231">
    <property type="entry name" value="FA58C"/>
    <property type="match status" value="1"/>
</dbReference>
<dbReference type="PRINTS" id="PR00765">
    <property type="entry name" value="CRBOXYPTASEA"/>
</dbReference>
<dbReference type="GO" id="GO:0001227">
    <property type="term" value="F:DNA-binding transcription repressor activity, RNA polymerase II-specific"/>
    <property type="evidence" value="ECO:0007669"/>
    <property type="project" value="TreeGrafter"/>
</dbReference>
<dbReference type="InterPro" id="IPR050753">
    <property type="entry name" value="Peptidase_M14_domain"/>
</dbReference>
<dbReference type="InterPro" id="IPR008979">
    <property type="entry name" value="Galactose-bd-like_sf"/>
</dbReference>
<evidence type="ECO:0000259" key="16">
    <source>
        <dbReference type="PROSITE" id="PS52035"/>
    </source>
</evidence>
<name>A0AA40HNV7_CNENI</name>
<dbReference type="Pfam" id="PF13620">
    <property type="entry name" value="CarboxypepD_reg"/>
    <property type="match status" value="1"/>
</dbReference>
<accession>A0AA40HNV7</accession>
<feature type="compositionally biased region" description="Pro residues" evidence="14">
    <location>
        <begin position="216"/>
        <end position="251"/>
    </location>
</feature>
<proteinExistence type="inferred from homology"/>
<dbReference type="Gene3D" id="3.40.630.10">
    <property type="entry name" value="Zn peptidases"/>
    <property type="match status" value="1"/>
</dbReference>
<dbReference type="CDD" id="cd11308">
    <property type="entry name" value="Peptidase_M14NE-CP-C_like"/>
    <property type="match status" value="1"/>
</dbReference>
<dbReference type="GO" id="GO:0016485">
    <property type="term" value="P:protein processing"/>
    <property type="evidence" value="ECO:0007669"/>
    <property type="project" value="TreeGrafter"/>
</dbReference>
<comment type="caution">
    <text evidence="13">Lacks conserved residue(s) required for the propagation of feature annotation.</text>
</comment>
<feature type="compositionally biased region" description="Low complexity" evidence="14">
    <location>
        <begin position="139"/>
        <end position="149"/>
    </location>
</feature>
<dbReference type="FunFam" id="2.60.40.1120:FF:000007">
    <property type="entry name" value="Carboxypeptidase X, M14 family member 2"/>
    <property type="match status" value="1"/>
</dbReference>
<sequence>MGAASPAHLSPRGDGPEVVRGIAKQDLSNLQLEDTAGAVVPGDLVPREEPDRDVSSLVPHPRDLPSTPTALPAGPAAEVQASSPGRRPHPAPGSAKHAAPGPLAPPHPTPPPRPAAPPSRPGSSSYPRGWGAGSGSLDAPAQAAAGALERAVRARARHAGRAFRRTSASESPASPASRPAHGPLPGRSPRIAPRIPRAPHPGFLPRPTPDSSRSPPRSPHAPSHPRPLPIHAPSPSTPPPHPRPAPAPGPPGVRAMAAVRGAPLLALLALLALLPGGRPQTVLTDDEIEEFLEGFLSELEPGPREDEGGLEPPPPEPTLRLRKAQAGDKGARPGVDGEEAEGEATQSHQEPKEKPPKATKRPKEKPPKTTKKPKEKPPKATKRPLAGKRPPTPTPSEAPWWPRPPPLSPSPKEPPQEEGGALPGPWPGPGGETPVEHHPEPEEEPEQPTLDYNDQIEREDYEDFEYIRRQKQPRPRPSRRRPEKPWLEHPEEKAEPPGQGVEAPEEKERIEPPVKPLLPPDYGDGYVIPDYDDMDYYFRPPSPRKPDSELETDEEKEELKKPKKEGSSPKQEETDDKWTLEKGKDHKGPRKGEEEEWAPAEKIKCPPIGMESHHIEDNQIRASSMLRHGLGAQRGRLNMQAGAVEDDYYDGAWCAEDDAQNQWIEVDTRRTTRFTGVITQGRDSSVHDDFVTSFFVGFSNDSQTWRMYTNGYEEMTFHGNVDKDTPVLSELPEPVVARFIRVYPLTWNGSLCMRLEVLGCPVSPVHSYYAKNEVVTTDDLDFRHHSYKDMRQLMKVVNEECPTITRTYSLGKSSRGLKIYAMEISDNPGDHELGEPEFRYTAGIHGNEVLGRELLLLLMQYLCREYRDGNPRVRSLVHDTRIHLVPSLNPDGYEVAAQMGSEFGNWALGLWTEEGFDIYEDFPDLNSVLWGAEERKWVPYRVPNNNLPIPERYLSPDATVSTEVRAIIAWMEKNPFVLGANLNGGERLVSYPYDMARTPSQEQLMAAALAAARGEDQDEVSEAQETPDHAIFRWLAISFASTHLTMTEPYRGGCQAQDHTGGMGIVNGAKWNPRSGTINDFSYLHTNCLELSIYLGCDKFPHESELPREWENNKEALLTFMSRSACGHPPHPFPQVHRGIKGVVTDEQGIPIANATISVSGINHGVKTAPGGDYWRILNPGEYRVTAQAEGYTPSAKTCNVDYDIGATQCNFVLARSNWKRIREILAMNGNRPIPRIDPSRPMTPQQRRLQQRRLQHRLRMREQMRLRRLNATAGPATTPTLPPMLLPTPSLAPSSVPNSTLGPWGFPPEPTADWGESETETYTEVVTELGTEEFGTELGPVEEEEEEEWEEGEGAAGPELPFTTVETYTVNFGDF</sequence>
<dbReference type="FunFam" id="2.60.120.260:FF:000068">
    <property type="entry name" value="Adipocyte enhancer-binding protein 1"/>
    <property type="match status" value="1"/>
</dbReference>
<dbReference type="EMBL" id="JAULJE010000014">
    <property type="protein sequence ID" value="KAK1334704.1"/>
    <property type="molecule type" value="Genomic_DNA"/>
</dbReference>
<feature type="compositionally biased region" description="Basic residues" evidence="14">
    <location>
        <begin position="469"/>
        <end position="482"/>
    </location>
</feature>
<feature type="domain" description="Peptidase M14" evidence="16">
    <location>
        <begin position="783"/>
        <end position="1124"/>
    </location>
</feature>
<dbReference type="PANTHER" id="PTHR11532:SF48">
    <property type="entry name" value="ADIPOCYTE ENHANCER-BINDING PROTEIN 1"/>
    <property type="match status" value="1"/>
</dbReference>
<comment type="subcellular location">
    <subcellularLocation>
        <location evidence="1">Secreted</location>
    </subcellularLocation>
</comment>
<dbReference type="FunFam" id="3.40.630.10:FF:000007">
    <property type="entry name" value="Carboxypeptidase X (M14 family), member 1"/>
    <property type="match status" value="1"/>
</dbReference>
<dbReference type="Proteomes" id="UP001177744">
    <property type="component" value="Unassembled WGS sequence"/>
</dbReference>
<feature type="compositionally biased region" description="Acidic residues" evidence="14">
    <location>
        <begin position="1331"/>
        <end position="1354"/>
    </location>
</feature>
<evidence type="ECO:0000313" key="18">
    <source>
        <dbReference type="Proteomes" id="UP001177744"/>
    </source>
</evidence>
<organism evidence="17 18">
    <name type="scientific">Cnephaeus nilssonii</name>
    <name type="common">Northern bat</name>
    <name type="synonym">Eptesicus nilssonii</name>
    <dbReference type="NCBI Taxonomy" id="3371016"/>
    <lineage>
        <taxon>Eukaryota</taxon>
        <taxon>Metazoa</taxon>
        <taxon>Chordata</taxon>
        <taxon>Craniata</taxon>
        <taxon>Vertebrata</taxon>
        <taxon>Euteleostomi</taxon>
        <taxon>Mammalia</taxon>
        <taxon>Eutheria</taxon>
        <taxon>Laurasiatheria</taxon>
        <taxon>Chiroptera</taxon>
        <taxon>Yangochiroptera</taxon>
        <taxon>Vespertilionidae</taxon>
        <taxon>Cnephaeus</taxon>
    </lineage>
</organism>
<evidence type="ECO:0000256" key="9">
    <source>
        <dbReference type="ARBA" id="ARBA00023163"/>
    </source>
</evidence>
<dbReference type="PROSITE" id="PS52035">
    <property type="entry name" value="PEPTIDASE_M14"/>
    <property type="match status" value="1"/>
</dbReference>
<feature type="region of interest" description="Disordered" evidence="14">
    <location>
        <begin position="1292"/>
        <end position="1364"/>
    </location>
</feature>
<feature type="domain" description="F5/8 type C" evidence="15">
    <location>
        <begin position="603"/>
        <end position="760"/>
    </location>
</feature>
<comment type="caution">
    <text evidence="17">The sequence shown here is derived from an EMBL/GenBank/DDBJ whole genome shotgun (WGS) entry which is preliminary data.</text>
</comment>
<dbReference type="PROSITE" id="PS01285">
    <property type="entry name" value="FA58C_1"/>
    <property type="match status" value="1"/>
</dbReference>